<proteinExistence type="predicted"/>
<dbReference type="HOGENOM" id="CLU_2952424_0_0_4"/>
<gene>
    <name evidence="1" type="ORF">LT85_2182</name>
</gene>
<dbReference type="Proteomes" id="UP000030302">
    <property type="component" value="Chromosome"/>
</dbReference>
<evidence type="ECO:0000313" key="2">
    <source>
        <dbReference type="Proteomes" id="UP000030302"/>
    </source>
</evidence>
<keyword evidence="2" id="KW-1185">Reference proteome</keyword>
<reference evidence="2" key="1">
    <citation type="journal article" date="2014" name="Soil Biol. Biochem.">
        <title>Structure and function of bacterial communities in ageing soils: Insights from the Mendocino ecological staircase.</title>
        <authorList>
            <person name="Uroz S."/>
            <person name="Tech J.J."/>
            <person name="Sawaya N.A."/>
            <person name="Frey-Klett P."/>
            <person name="Leveau J.H.J."/>
        </authorList>
    </citation>
    <scope>NUCLEOTIDE SEQUENCE [LARGE SCALE GENOMIC DNA]</scope>
    <source>
        <strain evidence="2">Cal35</strain>
    </source>
</reference>
<sequence length="59" mass="6628">MRFLSMPFPAGIKRLALGAKNIADEVQKKICESVLNKPQSLVSSRRQPLQAMFNLILQT</sequence>
<evidence type="ECO:0000313" key="1">
    <source>
        <dbReference type="EMBL" id="AIY41340.1"/>
    </source>
</evidence>
<accession>A0A0A1FC55</accession>
<name>A0A0A1FC55_9BURK</name>
<protein>
    <submittedName>
        <fullName evidence="1">Uncharacterized protein</fullName>
    </submittedName>
</protein>
<dbReference type="RefSeq" id="WP_156117493.1">
    <property type="nucleotide sequence ID" value="NZ_CP009962.1"/>
</dbReference>
<organism evidence="1 2">
    <name type="scientific">Collimonas arenae</name>
    <dbReference type="NCBI Taxonomy" id="279058"/>
    <lineage>
        <taxon>Bacteria</taxon>
        <taxon>Pseudomonadati</taxon>
        <taxon>Pseudomonadota</taxon>
        <taxon>Betaproteobacteria</taxon>
        <taxon>Burkholderiales</taxon>
        <taxon>Oxalobacteraceae</taxon>
        <taxon>Collimonas</taxon>
    </lineage>
</organism>
<dbReference type="EMBL" id="CP009962">
    <property type="protein sequence ID" value="AIY41340.1"/>
    <property type="molecule type" value="Genomic_DNA"/>
</dbReference>
<dbReference type="KEGG" id="care:LT85_2182"/>
<dbReference type="AlphaFoldDB" id="A0A0A1FC55"/>